<feature type="transmembrane region" description="Helical" evidence="1">
    <location>
        <begin position="197"/>
        <end position="224"/>
    </location>
</feature>
<accession>A0A5J6L792</accession>
<proteinExistence type="predicted"/>
<dbReference type="Proteomes" id="UP000325516">
    <property type="component" value="Chromosome"/>
</dbReference>
<organism evidence="2 3">
    <name type="scientific">Microbacterium lushaniae</name>
    <dbReference type="NCBI Taxonomy" id="2614639"/>
    <lineage>
        <taxon>Bacteria</taxon>
        <taxon>Bacillati</taxon>
        <taxon>Actinomycetota</taxon>
        <taxon>Actinomycetes</taxon>
        <taxon>Micrococcales</taxon>
        <taxon>Microbacteriaceae</taxon>
        <taxon>Microbacterium</taxon>
    </lineage>
</organism>
<evidence type="ECO:0000256" key="1">
    <source>
        <dbReference type="SAM" id="Phobius"/>
    </source>
</evidence>
<keyword evidence="1" id="KW-0812">Transmembrane</keyword>
<sequence>MFRGELLKLTTTAATKVALAVGVLGLVATQLVLVVLLPALASGTIGPGADALGDDLPASGVANASAQLAALSPLGASGGGGSLSIAMLAVLVLGVLAGTTDYRFGGIVPTALAEPRRGRILAAKVVATGVTGLVLGAAYALVSLVALLVSLPATGSALAVGIVDIAAVMARGTVVVALLALLGLGVGVLARNQLAGVLIMLGAAVLELMTQGVAVLISGAQPLWAQVLPLTLSQAAIGSAPAAIPSAAALAALAGWVAIILAAAAAVIRRRDL</sequence>
<protein>
    <recommendedName>
        <fullName evidence="4">ABC transporter permease</fullName>
    </recommendedName>
</protein>
<dbReference type="RefSeq" id="WP_150926253.1">
    <property type="nucleotide sequence ID" value="NZ_CP044232.1"/>
</dbReference>
<keyword evidence="1" id="KW-1133">Transmembrane helix</keyword>
<keyword evidence="3" id="KW-1185">Reference proteome</keyword>
<evidence type="ECO:0000313" key="2">
    <source>
        <dbReference type="EMBL" id="QEW04270.1"/>
    </source>
</evidence>
<gene>
    <name evidence="2" type="ORF">F6J85_15010</name>
</gene>
<feature type="transmembrane region" description="Helical" evidence="1">
    <location>
        <begin position="83"/>
        <end position="104"/>
    </location>
</feature>
<dbReference type="KEGG" id="mlz:F6J85_15010"/>
<keyword evidence="1" id="KW-0472">Membrane</keyword>
<evidence type="ECO:0008006" key="4">
    <source>
        <dbReference type="Google" id="ProtNLM"/>
    </source>
</evidence>
<name>A0A5J6L792_9MICO</name>
<reference evidence="3" key="1">
    <citation type="submission" date="2019-09" db="EMBL/GenBank/DDBJ databases">
        <title>Mumia zhuanghuii sp. nov. isolated from the intestinal contents of plateau pika (Ochotona curzoniae) in the Qinghai-Tibet plateau of China.</title>
        <authorList>
            <person name="Tian Z."/>
        </authorList>
    </citation>
    <scope>NUCLEOTIDE SEQUENCE [LARGE SCALE GENOMIC DNA]</scope>
    <source>
        <strain evidence="3">L-031</strain>
    </source>
</reference>
<feature type="transmembrane region" description="Helical" evidence="1">
    <location>
        <begin position="157"/>
        <end position="190"/>
    </location>
</feature>
<evidence type="ECO:0000313" key="3">
    <source>
        <dbReference type="Proteomes" id="UP000325516"/>
    </source>
</evidence>
<dbReference type="EMBL" id="CP044232">
    <property type="protein sequence ID" value="QEW04270.1"/>
    <property type="molecule type" value="Genomic_DNA"/>
</dbReference>
<dbReference type="AlphaFoldDB" id="A0A5J6L792"/>
<feature type="transmembrane region" description="Helical" evidence="1">
    <location>
        <begin position="125"/>
        <end position="151"/>
    </location>
</feature>
<feature type="transmembrane region" description="Helical" evidence="1">
    <location>
        <begin position="244"/>
        <end position="268"/>
    </location>
</feature>